<comment type="similarity">
    <text evidence="1">Belongs to the glycosyl hydrolase 3 family.</text>
</comment>
<reference evidence="6 7" key="1">
    <citation type="submission" date="2020-08" db="EMBL/GenBank/DDBJ databases">
        <title>Genomic Encyclopedia of Type Strains, Phase IV (KMG-IV): sequencing the most valuable type-strain genomes for metagenomic binning, comparative biology and taxonomic classification.</title>
        <authorList>
            <person name="Goeker M."/>
        </authorList>
    </citation>
    <scope>NUCLEOTIDE SEQUENCE [LARGE SCALE GENOMIC DNA]</scope>
    <source>
        <strain evidence="6 7">DSM 15867</strain>
    </source>
</reference>
<dbReference type="RefSeq" id="WP_184114744.1">
    <property type="nucleotide sequence ID" value="NZ_JACHNY010000004.1"/>
</dbReference>
<dbReference type="InterPro" id="IPR036881">
    <property type="entry name" value="Glyco_hydro_3_C_sf"/>
</dbReference>
<keyword evidence="7" id="KW-1185">Reference proteome</keyword>
<dbReference type="Pfam" id="PF14310">
    <property type="entry name" value="Fn3-like"/>
    <property type="match status" value="1"/>
</dbReference>
<feature type="signal peptide" evidence="4">
    <location>
        <begin position="1"/>
        <end position="25"/>
    </location>
</feature>
<accession>A0A7W7ALH6</accession>
<dbReference type="GO" id="GO:0009044">
    <property type="term" value="F:xylan 1,4-beta-xylosidase activity"/>
    <property type="evidence" value="ECO:0007669"/>
    <property type="project" value="InterPro"/>
</dbReference>
<dbReference type="PROSITE" id="PS51820">
    <property type="entry name" value="PA14"/>
    <property type="match status" value="1"/>
</dbReference>
<proteinExistence type="inferred from homology"/>
<keyword evidence="6" id="KW-0326">Glycosidase</keyword>
<protein>
    <submittedName>
        <fullName evidence="6">Beta-glucosidase</fullName>
        <ecNumber evidence="6">3.2.1.21</ecNumber>
    </submittedName>
</protein>
<dbReference type="EMBL" id="JACHNY010000004">
    <property type="protein sequence ID" value="MBB4618207.1"/>
    <property type="molecule type" value="Genomic_DNA"/>
</dbReference>
<dbReference type="Pfam" id="PF01915">
    <property type="entry name" value="Glyco_hydro_3_C"/>
    <property type="match status" value="1"/>
</dbReference>
<dbReference type="InterPro" id="IPR002772">
    <property type="entry name" value="Glyco_hydro_3_C"/>
</dbReference>
<dbReference type="PANTHER" id="PTHR42721:SF3">
    <property type="entry name" value="BETA-D-XYLOSIDASE 5-RELATED"/>
    <property type="match status" value="1"/>
</dbReference>
<dbReference type="AlphaFoldDB" id="A0A7W7ALH6"/>
<dbReference type="Gene3D" id="3.20.20.300">
    <property type="entry name" value="Glycoside hydrolase, family 3, N-terminal domain"/>
    <property type="match status" value="1"/>
</dbReference>
<dbReference type="PRINTS" id="PR00133">
    <property type="entry name" value="GLHYDRLASE3"/>
</dbReference>
<dbReference type="GO" id="GO:0045493">
    <property type="term" value="P:xylan catabolic process"/>
    <property type="evidence" value="ECO:0007669"/>
    <property type="project" value="InterPro"/>
</dbReference>
<dbReference type="InterPro" id="IPR013783">
    <property type="entry name" value="Ig-like_fold"/>
</dbReference>
<dbReference type="EC" id="3.2.1.21" evidence="6"/>
<dbReference type="SUPFAM" id="SSF51445">
    <property type="entry name" value="(Trans)glycosidases"/>
    <property type="match status" value="1"/>
</dbReference>
<dbReference type="InterPro" id="IPR001764">
    <property type="entry name" value="Glyco_hydro_3_N"/>
</dbReference>
<keyword evidence="2 4" id="KW-0732">Signal</keyword>
<keyword evidence="3 6" id="KW-0378">Hydrolase</keyword>
<dbReference type="InterPro" id="IPR044993">
    <property type="entry name" value="BXL"/>
</dbReference>
<organism evidence="6 7">
    <name type="scientific">Sphingomonas abaci</name>
    <dbReference type="NCBI Taxonomy" id="237611"/>
    <lineage>
        <taxon>Bacteria</taxon>
        <taxon>Pseudomonadati</taxon>
        <taxon>Pseudomonadota</taxon>
        <taxon>Alphaproteobacteria</taxon>
        <taxon>Sphingomonadales</taxon>
        <taxon>Sphingomonadaceae</taxon>
        <taxon>Sphingomonas</taxon>
    </lineage>
</organism>
<evidence type="ECO:0000256" key="1">
    <source>
        <dbReference type="ARBA" id="ARBA00005336"/>
    </source>
</evidence>
<evidence type="ECO:0000259" key="5">
    <source>
        <dbReference type="PROSITE" id="PS51820"/>
    </source>
</evidence>
<dbReference type="Gene3D" id="3.40.50.1700">
    <property type="entry name" value="Glycoside hydrolase family 3 C-terminal domain"/>
    <property type="match status" value="2"/>
</dbReference>
<evidence type="ECO:0000313" key="6">
    <source>
        <dbReference type="EMBL" id="MBB4618207.1"/>
    </source>
</evidence>
<dbReference type="InterPro" id="IPR037524">
    <property type="entry name" value="PA14/GLEYA"/>
</dbReference>
<name>A0A7W7ALH6_9SPHN</name>
<dbReference type="GO" id="GO:0046556">
    <property type="term" value="F:alpha-L-arabinofuranosidase activity"/>
    <property type="evidence" value="ECO:0007669"/>
    <property type="project" value="TreeGrafter"/>
</dbReference>
<dbReference type="GO" id="GO:0008422">
    <property type="term" value="F:beta-glucosidase activity"/>
    <property type="evidence" value="ECO:0007669"/>
    <property type="project" value="UniProtKB-EC"/>
</dbReference>
<dbReference type="SMART" id="SM01217">
    <property type="entry name" value="Fn3_like"/>
    <property type="match status" value="1"/>
</dbReference>
<dbReference type="Gene3D" id="2.60.40.10">
    <property type="entry name" value="Immunoglobulins"/>
    <property type="match status" value="1"/>
</dbReference>
<dbReference type="PANTHER" id="PTHR42721">
    <property type="entry name" value="SUGAR HYDROLASE-RELATED"/>
    <property type="match status" value="1"/>
</dbReference>
<dbReference type="SUPFAM" id="SSF56988">
    <property type="entry name" value="Anthrax protective antigen"/>
    <property type="match status" value="1"/>
</dbReference>
<dbReference type="InterPro" id="IPR017853">
    <property type="entry name" value="GH"/>
</dbReference>
<gene>
    <name evidence="6" type="ORF">GGQ96_002343</name>
</gene>
<evidence type="ECO:0000256" key="3">
    <source>
        <dbReference type="ARBA" id="ARBA00022801"/>
    </source>
</evidence>
<feature type="domain" description="PA14" evidence="5">
    <location>
        <begin position="463"/>
        <end position="608"/>
    </location>
</feature>
<evidence type="ECO:0000313" key="7">
    <source>
        <dbReference type="Proteomes" id="UP000574769"/>
    </source>
</evidence>
<dbReference type="SUPFAM" id="SSF52279">
    <property type="entry name" value="Beta-D-glucan exohydrolase, C-terminal domain"/>
    <property type="match status" value="1"/>
</dbReference>
<dbReference type="InterPro" id="IPR036962">
    <property type="entry name" value="Glyco_hydro_3_N_sf"/>
</dbReference>
<evidence type="ECO:0000256" key="4">
    <source>
        <dbReference type="SAM" id="SignalP"/>
    </source>
</evidence>
<dbReference type="GO" id="GO:0031222">
    <property type="term" value="P:arabinan catabolic process"/>
    <property type="evidence" value="ECO:0007669"/>
    <property type="project" value="TreeGrafter"/>
</dbReference>
<sequence length="878" mass="92405">MRNDIGARRGLALAAMLLAGAPVMAQAPAPDATVAADRAATTLVAKLTVEEKIAQLLNTAPAIPRLGIPAYNWWTESLHGALGPVPTTNFPEPIGLAASFDAPLLQDVAGAIGTEVRALHTLGRATGHIGTMSSALNTWSPNINIFRDPRWGRGQETYGEDPYLTATMGVAYVRGVQGPDATRPQVIATPKHFAVHSGPEPTRHTVDIRVSPHDLEDTYLPAFRAAIVEGQAGSVMCAYNRVDGQPACGSTLLLTDHLRGAWGFRGYVVSDCDAVVDISEHHHYAPDPASGVAVALKAGVDNECNNATLSRTPGLGDRYREALRRGLITEADMDRALVRLFSARYRTGDLAGIRPADPVPATAIDSPAHRALALKMATESLVLLKNDGVLPLKPGARIALVGPLADATRVLRGNYSSTQSAPPVSVRDGLVQAMGAGRVTHVPFTASITDGDPVPASAFVTPDGRPGLRADYYNATTATGTPTYPERPVVTRTEQGLRSAASQLRDVGERHKLVWTGALVAPETGTYRLALTGVKGQIDIAGGASVAATDYSRWAEPLKLTEVRLVKGRRYPLRLQMESGNSGQPGVFWKRIAATAAQDMAAAAKQADVVVAVVGLTADLEGEEMPVAVEGFAGGDRTALDLPADQRALLDAAYATGKPVVVVAMNGSAIDLSQAKAHGAAILEAWYPGQAGGQAVADVLTGRSNPAGRLPLTFYRSVADLPPFDDYRMAGRTYRYFTGTPVYPFGHGLSYTRFAYAPLRLTPAAGGAAAGLQVVTQVTNVGGRAGDEVAQLYLGFPNTPGAPRIALRGYRRLSLQPGQAAEVRFDLSPRDLSGVTPDGVRQVMAGRYTVSVGSGQPNTGVPVRSATFEAKASAPLPK</sequence>
<comment type="caution">
    <text evidence="6">The sequence shown here is derived from an EMBL/GenBank/DDBJ whole genome shotgun (WGS) entry which is preliminary data.</text>
</comment>
<dbReference type="Proteomes" id="UP000574769">
    <property type="component" value="Unassembled WGS sequence"/>
</dbReference>
<feature type="chain" id="PRO_5030517727" evidence="4">
    <location>
        <begin position="26"/>
        <end position="878"/>
    </location>
</feature>
<dbReference type="InterPro" id="IPR026891">
    <property type="entry name" value="Fn3-like"/>
</dbReference>
<evidence type="ECO:0000256" key="2">
    <source>
        <dbReference type="ARBA" id="ARBA00022729"/>
    </source>
</evidence>
<dbReference type="Pfam" id="PF00933">
    <property type="entry name" value="Glyco_hydro_3"/>
    <property type="match status" value="1"/>
</dbReference>